<keyword evidence="3" id="KW-1185">Reference proteome</keyword>
<keyword evidence="1" id="KW-0812">Transmembrane</keyword>
<sequence>MEFLLPFAYGAIFLALVVYVLHLRSRLGELEQRLEDVATEQRTNSDD</sequence>
<proteinExistence type="predicted"/>
<dbReference type="InterPro" id="IPR030888">
    <property type="entry name" value="Put_ccm"/>
</dbReference>
<accession>A0A4S3TKR2</accession>
<evidence type="ECO:0000256" key="1">
    <source>
        <dbReference type="SAM" id="Phobius"/>
    </source>
</evidence>
<dbReference type="NCBIfam" id="TIGR04391">
    <property type="entry name" value="CcmD_alt_fam"/>
    <property type="match status" value="1"/>
</dbReference>
<name>A0A4S3TKR2_9EURY</name>
<comment type="caution">
    <text evidence="2">The sequence shown here is derived from an EMBL/GenBank/DDBJ whole genome shotgun (WGS) entry which is preliminary data.</text>
</comment>
<dbReference type="OrthoDB" id="198809at2157"/>
<reference evidence="2 3" key="1">
    <citation type="submission" date="2018-10" db="EMBL/GenBank/DDBJ databases">
        <title>Natronolimnobius sp. XQ-INN 246 isolated from Inner Mongolia Autonomous Region of China.</title>
        <authorList>
            <person name="Xue Q."/>
        </authorList>
    </citation>
    <scope>NUCLEOTIDE SEQUENCE [LARGE SCALE GENOMIC DNA]</scope>
    <source>
        <strain evidence="2 3">XQ-INN 246</strain>
    </source>
</reference>
<protein>
    <submittedName>
        <fullName evidence="2">CcmD family protein</fullName>
    </submittedName>
</protein>
<organism evidence="2 3">
    <name type="scientific">Salinadaptatus halalkaliphilus</name>
    <dbReference type="NCBI Taxonomy" id="2419781"/>
    <lineage>
        <taxon>Archaea</taxon>
        <taxon>Methanobacteriati</taxon>
        <taxon>Methanobacteriota</taxon>
        <taxon>Stenosarchaea group</taxon>
        <taxon>Halobacteria</taxon>
        <taxon>Halobacteriales</taxon>
        <taxon>Natrialbaceae</taxon>
        <taxon>Salinadaptatus</taxon>
    </lineage>
</organism>
<gene>
    <name evidence="2" type="ORF">D8Y22_11500</name>
</gene>
<dbReference type="RefSeq" id="WP_141464838.1">
    <property type="nucleotide sequence ID" value="NZ_RBZW01000027.1"/>
</dbReference>
<evidence type="ECO:0000313" key="3">
    <source>
        <dbReference type="Proteomes" id="UP000318864"/>
    </source>
</evidence>
<keyword evidence="1" id="KW-1133">Transmembrane helix</keyword>
<dbReference type="Proteomes" id="UP000318864">
    <property type="component" value="Unassembled WGS sequence"/>
</dbReference>
<dbReference type="AlphaFoldDB" id="A0A4S3TKR2"/>
<evidence type="ECO:0000313" key="2">
    <source>
        <dbReference type="EMBL" id="THE64729.1"/>
    </source>
</evidence>
<keyword evidence="1" id="KW-0472">Membrane</keyword>
<feature type="transmembrane region" description="Helical" evidence="1">
    <location>
        <begin position="6"/>
        <end position="23"/>
    </location>
</feature>
<dbReference type="EMBL" id="RBZW01000027">
    <property type="protein sequence ID" value="THE64729.1"/>
    <property type="molecule type" value="Genomic_DNA"/>
</dbReference>